<evidence type="ECO:0000313" key="1">
    <source>
        <dbReference type="EMBL" id="GBN37273.1"/>
    </source>
</evidence>
<evidence type="ECO:0000313" key="2">
    <source>
        <dbReference type="Proteomes" id="UP000499080"/>
    </source>
</evidence>
<keyword evidence="2" id="KW-1185">Reference proteome</keyword>
<dbReference type="EMBL" id="BGPR01209032">
    <property type="protein sequence ID" value="GBN37273.1"/>
    <property type="molecule type" value="Genomic_DNA"/>
</dbReference>
<reference evidence="1 2" key="1">
    <citation type="journal article" date="2019" name="Sci. Rep.">
        <title>Orb-weaving spider Araneus ventricosus genome elucidates the spidroin gene catalogue.</title>
        <authorList>
            <person name="Kono N."/>
            <person name="Nakamura H."/>
            <person name="Ohtoshi R."/>
            <person name="Moran D.A.P."/>
            <person name="Shinohara A."/>
            <person name="Yoshida Y."/>
            <person name="Fujiwara M."/>
            <person name="Mori M."/>
            <person name="Tomita M."/>
            <person name="Arakawa K."/>
        </authorList>
    </citation>
    <scope>NUCLEOTIDE SEQUENCE [LARGE SCALE GENOMIC DNA]</scope>
</reference>
<accession>A0A4Y2NE98</accession>
<organism evidence="1 2">
    <name type="scientific">Araneus ventricosus</name>
    <name type="common">Orbweaver spider</name>
    <name type="synonym">Epeira ventricosa</name>
    <dbReference type="NCBI Taxonomy" id="182803"/>
    <lineage>
        <taxon>Eukaryota</taxon>
        <taxon>Metazoa</taxon>
        <taxon>Ecdysozoa</taxon>
        <taxon>Arthropoda</taxon>
        <taxon>Chelicerata</taxon>
        <taxon>Arachnida</taxon>
        <taxon>Araneae</taxon>
        <taxon>Araneomorphae</taxon>
        <taxon>Entelegynae</taxon>
        <taxon>Araneoidea</taxon>
        <taxon>Araneidae</taxon>
        <taxon>Araneus</taxon>
    </lineage>
</organism>
<sequence>HFPSSSSTSKSANAATVLLFILSEEYGPVETGGAALLHFLPVAQSLDVQQACSRDTKLPKVFQTALR</sequence>
<comment type="caution">
    <text evidence="1">The sequence shown here is derived from an EMBL/GenBank/DDBJ whole genome shotgun (WGS) entry which is preliminary data.</text>
</comment>
<dbReference type="AlphaFoldDB" id="A0A4Y2NE98"/>
<protein>
    <submittedName>
        <fullName evidence="1">Uncharacterized protein</fullName>
    </submittedName>
</protein>
<dbReference type="Proteomes" id="UP000499080">
    <property type="component" value="Unassembled WGS sequence"/>
</dbReference>
<name>A0A4Y2NE98_ARAVE</name>
<feature type="non-terminal residue" evidence="1">
    <location>
        <position position="1"/>
    </location>
</feature>
<proteinExistence type="predicted"/>
<gene>
    <name evidence="1" type="ORF">AVEN_217514_1</name>
</gene>